<evidence type="ECO:0000313" key="1">
    <source>
        <dbReference type="EMBL" id="KIK76117.1"/>
    </source>
</evidence>
<organism evidence="1 2">
    <name type="scientific">Paxillus rubicundulus Ve08.2h10</name>
    <dbReference type="NCBI Taxonomy" id="930991"/>
    <lineage>
        <taxon>Eukaryota</taxon>
        <taxon>Fungi</taxon>
        <taxon>Dikarya</taxon>
        <taxon>Basidiomycota</taxon>
        <taxon>Agaricomycotina</taxon>
        <taxon>Agaricomycetes</taxon>
        <taxon>Agaricomycetidae</taxon>
        <taxon>Boletales</taxon>
        <taxon>Paxilineae</taxon>
        <taxon>Paxillaceae</taxon>
        <taxon>Paxillus</taxon>
    </lineage>
</organism>
<name>A0A0D0BY65_9AGAM</name>
<proteinExistence type="predicted"/>
<dbReference type="HOGENOM" id="CLU_3002118_0_0_1"/>
<reference evidence="2" key="2">
    <citation type="submission" date="2015-01" db="EMBL/GenBank/DDBJ databases">
        <title>Evolutionary Origins and Diversification of the Mycorrhizal Mutualists.</title>
        <authorList>
            <consortium name="DOE Joint Genome Institute"/>
            <consortium name="Mycorrhizal Genomics Consortium"/>
            <person name="Kohler A."/>
            <person name="Kuo A."/>
            <person name="Nagy L.G."/>
            <person name="Floudas D."/>
            <person name="Copeland A."/>
            <person name="Barry K.W."/>
            <person name="Cichocki N."/>
            <person name="Veneault-Fourrey C."/>
            <person name="LaButti K."/>
            <person name="Lindquist E.A."/>
            <person name="Lipzen A."/>
            <person name="Lundell T."/>
            <person name="Morin E."/>
            <person name="Murat C."/>
            <person name="Riley R."/>
            <person name="Ohm R."/>
            <person name="Sun H."/>
            <person name="Tunlid A."/>
            <person name="Henrissat B."/>
            <person name="Grigoriev I.V."/>
            <person name="Hibbett D.S."/>
            <person name="Martin F."/>
        </authorList>
    </citation>
    <scope>NUCLEOTIDE SEQUENCE [LARGE SCALE GENOMIC DNA]</scope>
    <source>
        <strain evidence="2">Ve08.2h10</strain>
    </source>
</reference>
<dbReference type="EMBL" id="KN827664">
    <property type="protein sequence ID" value="KIK76117.1"/>
    <property type="molecule type" value="Genomic_DNA"/>
</dbReference>
<feature type="non-terminal residue" evidence="1">
    <location>
        <position position="1"/>
    </location>
</feature>
<dbReference type="Proteomes" id="UP000054538">
    <property type="component" value="Unassembled WGS sequence"/>
</dbReference>
<dbReference type="OrthoDB" id="2650222at2759"/>
<protein>
    <submittedName>
        <fullName evidence="1">Uncharacterized protein</fullName>
    </submittedName>
</protein>
<keyword evidence="2" id="KW-1185">Reference proteome</keyword>
<dbReference type="InParanoid" id="A0A0D0BY65"/>
<accession>A0A0D0BY65</accession>
<reference evidence="1 2" key="1">
    <citation type="submission" date="2014-04" db="EMBL/GenBank/DDBJ databases">
        <authorList>
            <consortium name="DOE Joint Genome Institute"/>
            <person name="Kuo A."/>
            <person name="Kohler A."/>
            <person name="Jargeat P."/>
            <person name="Nagy L.G."/>
            <person name="Floudas D."/>
            <person name="Copeland A."/>
            <person name="Barry K.W."/>
            <person name="Cichocki N."/>
            <person name="Veneault-Fourrey C."/>
            <person name="LaButti K."/>
            <person name="Lindquist E.A."/>
            <person name="Lipzen A."/>
            <person name="Lundell T."/>
            <person name="Morin E."/>
            <person name="Murat C."/>
            <person name="Sun H."/>
            <person name="Tunlid A."/>
            <person name="Henrissat B."/>
            <person name="Grigoriev I.V."/>
            <person name="Hibbett D.S."/>
            <person name="Martin F."/>
            <person name="Nordberg H.P."/>
            <person name="Cantor M.N."/>
            <person name="Hua S.X."/>
        </authorList>
    </citation>
    <scope>NUCLEOTIDE SEQUENCE [LARGE SCALE GENOMIC DNA]</scope>
    <source>
        <strain evidence="1 2">Ve08.2h10</strain>
    </source>
</reference>
<feature type="non-terminal residue" evidence="1">
    <location>
        <position position="57"/>
    </location>
</feature>
<dbReference type="AlphaFoldDB" id="A0A0D0BY65"/>
<evidence type="ECO:0000313" key="2">
    <source>
        <dbReference type="Proteomes" id="UP000054538"/>
    </source>
</evidence>
<gene>
    <name evidence="1" type="ORF">PAXRUDRAFT_84538</name>
</gene>
<sequence length="57" mass="6494">GITVRLSGVILLTKVSHPVELIPVYGMSLDHTVTAETSIEIYNHFYLNNFSDKEMYH</sequence>